<sequence>MFQKQDKMSLKKKSKSMGHLNMESPIFDNHHIIPKKKSYPGEDFKSGVKTTPKKLKGLVRQRTNPMMMPVSVGKAIFSKANKTSSKVNNNPSLAEVFGSKENVLIPNRHRTFLMDTQVKFTVGLQCQERNLFLFNDLLIIAKERSGNQFKLKDQIPLSDVWLANCLSDVSELTTDMLNSFVIGWPITNAIITFSSPNLKNLWWNKLSELIEKERILAPSSTNIQVTYFDQTTNFEHVKSLSVTVRDDARTCIQGALKSLELLANRPLVDINCDYQLWVRTKSDEAPYPLIGHEIPLVIKLYWTRQAFINSRNQKTFDEYRAGCRCSFILRKSGQTYSSNAEDGLASKNKLKKVKSSMKLQRVFRRASKNNEIMDSSGEGNKKFEGKVFGRNLEDVCVNEMLPYAIIVILKRILHDGPETVGIFRRSPNARAMRELREKIDQNEKVDFEECSVFVVAALLKDFLRSLPDCLLQCPKYDEWIRIGTEYENEKDLRPMKNLISNLPRINEITLRHLIYLLKEVADKSKTNMMNASNLGICVGPSVLWCNDSKVMMEQNYSKDVSCLTKTLIEQYESLFGKEIPSLFTSTINGEHPLSIQTENTNGQLNEGNKMTLDNSSLESLLDNEIIHNDEDERMVVSTTSTSGATASGEGYSLNNLSHDSGLTTSDSQLFLFEGGENNSFSSDDFCTISNKKLIYANKSKIHIPVPMSVSEFHHPTNNKKGQIHLQQNKHIHSDTPIKIENNHRKTLVSRVGNVNYIGSAPLKIPLRRTASEESVSFCKSPEQSRKRRPVFHRKGKAPPPPSAIGVSNTNGTGLSINSNVTRSNSVNHNREGKNSSLWYRSCSTTRLNSGNSSACSTLTDEDSTPRVSRSNSYGKHENENFVDGTPMTIEIGNCNTPPGYEETISRQRFLKGFHRSNSCLEGDFASRAIASAVDDDDDDEEEEEVDQDINLESVHQPPPLPPKTERPPLPPKQRQRPGIKLDDTYVNSEELRKSEEGGFVYPQYSSGAVHVSTISENNNRGSGSSNSPTTPKKRSVTRIVATPTRTKSTRNVETQTEEKDFFSLYSSDSDSLEESEEDARNLIDYTPHHRFQSDYYHPIPVSHYVDQRSLSPHRFSNSTNNTPDRRRIEPTNDPLIQGEINWSVSQLRSFFNQGQQKQNSIPVPQYSPVHHSHGSYGNYSIRSTSSGNGPPIIDQRRNNNNIICDVNMYSPKAEQDSDQESYV</sequence>
<accession>A0A0K2UIQ0</accession>
<dbReference type="SUPFAM" id="SSF48350">
    <property type="entry name" value="GTPase activation domain, GAP"/>
    <property type="match status" value="1"/>
</dbReference>
<feature type="compositionally biased region" description="Basic residues" evidence="2">
    <location>
        <begin position="785"/>
        <end position="796"/>
    </location>
</feature>
<feature type="compositionally biased region" description="Pro residues" evidence="2">
    <location>
        <begin position="956"/>
        <end position="971"/>
    </location>
</feature>
<dbReference type="EMBL" id="HACA01020461">
    <property type="protein sequence ID" value="CDW37822.1"/>
    <property type="molecule type" value="Transcribed_RNA"/>
</dbReference>
<feature type="region of interest" description="Disordered" evidence="2">
    <location>
        <begin position="846"/>
        <end position="887"/>
    </location>
</feature>
<keyword evidence="1" id="KW-0343">GTPase activation</keyword>
<dbReference type="InterPro" id="IPR047887">
    <property type="entry name" value="ARHGAP20_PH"/>
</dbReference>
<dbReference type="CDD" id="cd13319">
    <property type="entry name" value="PH_RARhoGAP"/>
    <property type="match status" value="1"/>
</dbReference>
<dbReference type="PANTHER" id="PTHR23179:SF3">
    <property type="entry name" value="RHO GTPASE-ACTIVATING PROTEIN 20"/>
    <property type="match status" value="1"/>
</dbReference>
<evidence type="ECO:0000256" key="2">
    <source>
        <dbReference type="SAM" id="MobiDB-lite"/>
    </source>
</evidence>
<dbReference type="SUPFAM" id="SSF50729">
    <property type="entry name" value="PH domain-like"/>
    <property type="match status" value="1"/>
</dbReference>
<feature type="domain" description="Rho-GAP" evidence="3">
    <location>
        <begin position="390"/>
        <end position="575"/>
    </location>
</feature>
<dbReference type="SMART" id="SM00324">
    <property type="entry name" value="RhoGAP"/>
    <property type="match status" value="1"/>
</dbReference>
<feature type="region of interest" description="Disordered" evidence="2">
    <location>
        <begin position="1110"/>
        <end position="1132"/>
    </location>
</feature>
<feature type="compositionally biased region" description="Low complexity" evidence="2">
    <location>
        <begin position="1017"/>
        <end position="1027"/>
    </location>
</feature>
<dbReference type="OrthoDB" id="6381094at2759"/>
<protein>
    <recommendedName>
        <fullName evidence="3">Rho-GAP domain-containing protein</fullName>
    </recommendedName>
</protein>
<dbReference type="GO" id="GO:0007165">
    <property type="term" value="P:signal transduction"/>
    <property type="evidence" value="ECO:0007669"/>
    <property type="project" value="InterPro"/>
</dbReference>
<dbReference type="Pfam" id="PF00620">
    <property type="entry name" value="RhoGAP"/>
    <property type="match status" value="1"/>
</dbReference>
<proteinExistence type="predicted"/>
<feature type="compositionally biased region" description="Acidic residues" evidence="2">
    <location>
        <begin position="933"/>
        <end position="949"/>
    </location>
</feature>
<feature type="region of interest" description="Disordered" evidence="2">
    <location>
        <begin position="1014"/>
        <end position="1038"/>
    </location>
</feature>
<evidence type="ECO:0000259" key="3">
    <source>
        <dbReference type="PROSITE" id="PS50238"/>
    </source>
</evidence>
<evidence type="ECO:0000313" key="4">
    <source>
        <dbReference type="EMBL" id="CDW37822.1"/>
    </source>
</evidence>
<dbReference type="Gene3D" id="1.10.555.10">
    <property type="entry name" value="Rho GTPase activation protein"/>
    <property type="match status" value="1"/>
</dbReference>
<reference evidence="4" key="1">
    <citation type="submission" date="2014-05" db="EMBL/GenBank/DDBJ databases">
        <authorList>
            <person name="Chronopoulou M."/>
        </authorList>
    </citation>
    <scope>NUCLEOTIDE SEQUENCE</scope>
    <source>
        <tissue evidence="4">Whole organism</tissue>
    </source>
</reference>
<name>A0A0K2UIQ0_LEPSM</name>
<dbReference type="PANTHER" id="PTHR23179">
    <property type="entry name" value="T-CELL ACTIVATION RHO GTPASE ACTIVATING PROTEIN-RELATED"/>
    <property type="match status" value="1"/>
</dbReference>
<feature type="compositionally biased region" description="Polar residues" evidence="2">
    <location>
        <begin position="805"/>
        <end position="827"/>
    </location>
</feature>
<evidence type="ECO:0000256" key="1">
    <source>
        <dbReference type="ARBA" id="ARBA00022468"/>
    </source>
</evidence>
<feature type="region of interest" description="Disordered" evidence="2">
    <location>
        <begin position="932"/>
        <end position="984"/>
    </location>
</feature>
<organism evidence="4">
    <name type="scientific">Lepeophtheirus salmonis</name>
    <name type="common">Salmon louse</name>
    <name type="synonym">Caligus salmonis</name>
    <dbReference type="NCBI Taxonomy" id="72036"/>
    <lineage>
        <taxon>Eukaryota</taxon>
        <taxon>Metazoa</taxon>
        <taxon>Ecdysozoa</taxon>
        <taxon>Arthropoda</taxon>
        <taxon>Crustacea</taxon>
        <taxon>Multicrustacea</taxon>
        <taxon>Hexanauplia</taxon>
        <taxon>Copepoda</taxon>
        <taxon>Siphonostomatoida</taxon>
        <taxon>Caligidae</taxon>
        <taxon>Lepeophtheirus</taxon>
    </lineage>
</organism>
<dbReference type="Gene3D" id="2.30.29.30">
    <property type="entry name" value="Pleckstrin-homology domain (PH domain)/Phosphotyrosine-binding domain (PTB)"/>
    <property type="match status" value="1"/>
</dbReference>
<dbReference type="AlphaFoldDB" id="A0A0K2UIQ0"/>
<feature type="compositionally biased region" description="Polar residues" evidence="2">
    <location>
        <begin position="846"/>
        <end position="858"/>
    </location>
</feature>
<dbReference type="Pfam" id="PF22286">
    <property type="entry name" value="RHG20_PH"/>
    <property type="match status" value="1"/>
</dbReference>
<dbReference type="GO" id="GO:0005096">
    <property type="term" value="F:GTPase activator activity"/>
    <property type="evidence" value="ECO:0007669"/>
    <property type="project" value="UniProtKB-KW"/>
</dbReference>
<feature type="region of interest" description="Disordered" evidence="2">
    <location>
        <begin position="1153"/>
        <end position="1192"/>
    </location>
</feature>
<feature type="compositionally biased region" description="Polar residues" evidence="2">
    <location>
        <begin position="1175"/>
        <end position="1188"/>
    </location>
</feature>
<dbReference type="InterPro" id="IPR000198">
    <property type="entry name" value="RhoGAP_dom"/>
</dbReference>
<dbReference type="InterPro" id="IPR011993">
    <property type="entry name" value="PH-like_dom_sf"/>
</dbReference>
<dbReference type="InterPro" id="IPR008936">
    <property type="entry name" value="Rho_GTPase_activation_prot"/>
</dbReference>
<feature type="region of interest" description="Disordered" evidence="2">
    <location>
        <begin position="773"/>
        <end position="833"/>
    </location>
</feature>
<feature type="compositionally biased region" description="Polar residues" evidence="2">
    <location>
        <begin position="1110"/>
        <end position="1122"/>
    </location>
</feature>
<feature type="compositionally biased region" description="Polar residues" evidence="2">
    <location>
        <begin position="1153"/>
        <end position="1162"/>
    </location>
</feature>
<dbReference type="PROSITE" id="PS50238">
    <property type="entry name" value="RHOGAP"/>
    <property type="match status" value="1"/>
</dbReference>